<comment type="pathway">
    <text evidence="7">Protein modification; lipoprotein biosynthesis (diacylglyceryl transfer).</text>
</comment>
<keyword evidence="9" id="KW-1185">Reference proteome</keyword>
<evidence type="ECO:0000256" key="6">
    <source>
        <dbReference type="ARBA" id="ARBA00023136"/>
    </source>
</evidence>
<dbReference type="Pfam" id="PF01790">
    <property type="entry name" value="LGT"/>
    <property type="match status" value="1"/>
</dbReference>
<dbReference type="GO" id="GO:0042158">
    <property type="term" value="P:lipoprotein biosynthetic process"/>
    <property type="evidence" value="ECO:0007669"/>
    <property type="project" value="UniProtKB-UniRule"/>
</dbReference>
<feature type="transmembrane region" description="Helical" evidence="7">
    <location>
        <begin position="196"/>
        <end position="212"/>
    </location>
</feature>
<keyword evidence="4 7" id="KW-0812">Transmembrane</keyword>
<dbReference type="UniPathway" id="UPA00664"/>
<evidence type="ECO:0000313" key="8">
    <source>
        <dbReference type="EMBL" id="AYB48122.1"/>
    </source>
</evidence>
<dbReference type="GO" id="GO:0005886">
    <property type="term" value="C:plasma membrane"/>
    <property type="evidence" value="ECO:0007669"/>
    <property type="project" value="UniProtKB-SubCell"/>
</dbReference>
<comment type="function">
    <text evidence="7">Catalyzes the transfer of the diacylglyceryl group from phosphatidylglycerol to the sulfhydryl group of the N-terminal cysteine of a prolipoprotein, the first step in the formation of mature lipoproteins.</text>
</comment>
<feature type="transmembrane region" description="Helical" evidence="7">
    <location>
        <begin position="232"/>
        <end position="250"/>
    </location>
</feature>
<feature type="transmembrane region" description="Helical" evidence="7">
    <location>
        <begin position="15"/>
        <end position="35"/>
    </location>
</feature>
<evidence type="ECO:0000256" key="5">
    <source>
        <dbReference type="ARBA" id="ARBA00022989"/>
    </source>
</evidence>
<evidence type="ECO:0000256" key="1">
    <source>
        <dbReference type="ARBA" id="ARBA00007150"/>
    </source>
</evidence>
<feature type="transmembrane region" description="Helical" evidence="7">
    <location>
        <begin position="81"/>
        <end position="103"/>
    </location>
</feature>
<name>A0A385U070_PAELA</name>
<dbReference type="KEGG" id="plw:D5F53_32925"/>
<geneLocation type="plasmid" evidence="8 9">
    <name>pAZOPL1</name>
</geneLocation>
<sequence>MKVILFSIGGIEIRSYGVIVALAILLAIGVAYYLSRGSEYQKHIPNLMTYVIFGAIIMARVWHVFFFQWNYYSSHLNEIFAIWNGGISIQGALVGGFIVAAIYTRIHRISFWELADVLAPAIILGQAIGRVACFLNGDAFGSPTGSNFGIVYPPGTMAFDVYGSQPLWPAEVWEGQWDLIVFAVLLILRTRTLPRGVMFLSYNILYAVGRFMLEFLRGDSPRYVLNWTAGQWTSVIVILVSSGLILYFLFQNKQNQQNQQIAASKVNVP</sequence>
<evidence type="ECO:0000256" key="3">
    <source>
        <dbReference type="ARBA" id="ARBA00022679"/>
    </source>
</evidence>
<keyword evidence="2 7" id="KW-1003">Cell membrane</keyword>
<comment type="similarity">
    <text evidence="1 7">Belongs to the Lgt family.</text>
</comment>
<evidence type="ECO:0000256" key="7">
    <source>
        <dbReference type="HAMAP-Rule" id="MF_01147"/>
    </source>
</evidence>
<protein>
    <recommendedName>
        <fullName evidence="7">Phosphatidylglycerol--prolipoprotein diacylglyceryl transferase</fullName>
        <ecNumber evidence="7">2.5.1.145</ecNumber>
    </recommendedName>
</protein>
<keyword evidence="8" id="KW-0449">Lipoprotein</keyword>
<dbReference type="HAMAP" id="MF_01147">
    <property type="entry name" value="Lgt"/>
    <property type="match status" value="1"/>
</dbReference>
<dbReference type="AlphaFoldDB" id="A0A385U070"/>
<reference evidence="8 9" key="1">
    <citation type="submission" date="2018-09" db="EMBL/GenBank/DDBJ databases">
        <title>Genome Sequence of Paenibacillus lautus Strain E7593-69, Azo Dye-Degrading Bacteria, Isolated from Commercial Tattoo Inks.</title>
        <authorList>
            <person name="Nho S.W."/>
            <person name="Kim S.-J."/>
            <person name="Kweon O."/>
            <person name="Cerniglia C.E."/>
        </authorList>
    </citation>
    <scope>NUCLEOTIDE SEQUENCE [LARGE SCALE GENOMIC DNA]</scope>
    <source>
        <strain evidence="8 9">E7593-69</strain>
        <plasmid evidence="8 9">pAZOPL1</plasmid>
    </source>
</reference>
<evidence type="ECO:0000256" key="4">
    <source>
        <dbReference type="ARBA" id="ARBA00022692"/>
    </source>
</evidence>
<dbReference type="InterPro" id="IPR001640">
    <property type="entry name" value="Lgt"/>
</dbReference>
<dbReference type="GO" id="GO:0008961">
    <property type="term" value="F:phosphatidylglycerol-prolipoprotein diacylglyceryl transferase activity"/>
    <property type="evidence" value="ECO:0007669"/>
    <property type="project" value="UniProtKB-UniRule"/>
</dbReference>
<dbReference type="EMBL" id="CP032413">
    <property type="protein sequence ID" value="AYB48122.1"/>
    <property type="molecule type" value="Genomic_DNA"/>
</dbReference>
<keyword evidence="6 7" id="KW-0472">Membrane</keyword>
<dbReference type="EC" id="2.5.1.145" evidence="7"/>
<gene>
    <name evidence="7 8" type="primary">lgt</name>
    <name evidence="8" type="ORF">D5F53_32925</name>
</gene>
<keyword evidence="5 7" id="KW-1133">Transmembrane helix</keyword>
<dbReference type="NCBIfam" id="TIGR00544">
    <property type="entry name" value="lgt"/>
    <property type="match status" value="1"/>
</dbReference>
<dbReference type="PANTHER" id="PTHR30589:SF0">
    <property type="entry name" value="PHOSPHATIDYLGLYCEROL--PROLIPOPROTEIN DIACYLGLYCERYL TRANSFERASE"/>
    <property type="match status" value="1"/>
</dbReference>
<keyword evidence="3 7" id="KW-0808">Transferase</keyword>
<keyword evidence="8" id="KW-0614">Plasmid</keyword>
<feature type="transmembrane region" description="Helical" evidence="7">
    <location>
        <begin position="47"/>
        <end position="69"/>
    </location>
</feature>
<evidence type="ECO:0000256" key="2">
    <source>
        <dbReference type="ARBA" id="ARBA00022475"/>
    </source>
</evidence>
<organism evidence="8 9">
    <name type="scientific">Paenibacillus lautus</name>
    <name type="common">Bacillus lautus</name>
    <dbReference type="NCBI Taxonomy" id="1401"/>
    <lineage>
        <taxon>Bacteria</taxon>
        <taxon>Bacillati</taxon>
        <taxon>Bacillota</taxon>
        <taxon>Bacilli</taxon>
        <taxon>Bacillales</taxon>
        <taxon>Paenibacillaceae</taxon>
        <taxon>Paenibacillus</taxon>
    </lineage>
</organism>
<accession>A0A385U070</accession>
<comment type="catalytic activity">
    <reaction evidence="7">
        <text>L-cysteinyl-[prolipoprotein] + a 1,2-diacyl-sn-glycero-3-phospho-(1'-sn-glycerol) = an S-1,2-diacyl-sn-glyceryl-L-cysteinyl-[prolipoprotein] + sn-glycerol 1-phosphate + H(+)</text>
        <dbReference type="Rhea" id="RHEA:56712"/>
        <dbReference type="Rhea" id="RHEA-COMP:14679"/>
        <dbReference type="Rhea" id="RHEA-COMP:14680"/>
        <dbReference type="ChEBI" id="CHEBI:15378"/>
        <dbReference type="ChEBI" id="CHEBI:29950"/>
        <dbReference type="ChEBI" id="CHEBI:57685"/>
        <dbReference type="ChEBI" id="CHEBI:64716"/>
        <dbReference type="ChEBI" id="CHEBI:140658"/>
        <dbReference type="EC" id="2.5.1.145"/>
    </reaction>
</comment>
<comment type="subcellular location">
    <subcellularLocation>
        <location evidence="7">Cell membrane</location>
        <topology evidence="7">Multi-pass membrane protein</topology>
    </subcellularLocation>
</comment>
<feature type="binding site" evidence="7">
    <location>
        <position position="130"/>
    </location>
    <ligand>
        <name>a 1,2-diacyl-sn-glycero-3-phospho-(1'-sn-glycerol)</name>
        <dbReference type="ChEBI" id="CHEBI:64716"/>
    </ligand>
</feature>
<evidence type="ECO:0000313" key="9">
    <source>
        <dbReference type="Proteomes" id="UP000266552"/>
    </source>
</evidence>
<proteinExistence type="inferred from homology"/>
<dbReference type="PANTHER" id="PTHR30589">
    <property type="entry name" value="PROLIPOPROTEIN DIACYLGLYCERYL TRANSFERASE"/>
    <property type="match status" value="1"/>
</dbReference>
<dbReference type="Proteomes" id="UP000266552">
    <property type="component" value="Plasmid pAZOPL1"/>
</dbReference>
<dbReference type="RefSeq" id="WP_119851474.1">
    <property type="nucleotide sequence ID" value="NZ_CP032413.1"/>
</dbReference>